<keyword evidence="3" id="KW-1185">Reference proteome</keyword>
<dbReference type="EMBL" id="BAAAIZ010000005">
    <property type="protein sequence ID" value="GAA1415141.1"/>
    <property type="molecule type" value="Genomic_DNA"/>
</dbReference>
<keyword evidence="1" id="KW-0472">Membrane</keyword>
<comment type="caution">
    <text evidence="2">The sequence shown here is derived from an EMBL/GenBank/DDBJ whole genome shotgun (WGS) entry which is preliminary data.</text>
</comment>
<evidence type="ECO:0008006" key="4">
    <source>
        <dbReference type="Google" id="ProtNLM"/>
    </source>
</evidence>
<name>A0ABP4J7B1_9ACTN</name>
<evidence type="ECO:0000313" key="2">
    <source>
        <dbReference type="EMBL" id="GAA1415141.1"/>
    </source>
</evidence>
<gene>
    <name evidence="2" type="ORF">GCM10009601_04210</name>
</gene>
<keyword evidence="1" id="KW-0812">Transmembrane</keyword>
<reference evidence="3" key="1">
    <citation type="journal article" date="2019" name="Int. J. Syst. Evol. Microbiol.">
        <title>The Global Catalogue of Microorganisms (GCM) 10K type strain sequencing project: providing services to taxonomists for standard genome sequencing and annotation.</title>
        <authorList>
            <consortium name="The Broad Institute Genomics Platform"/>
            <consortium name="The Broad Institute Genome Sequencing Center for Infectious Disease"/>
            <person name="Wu L."/>
            <person name="Ma J."/>
        </authorList>
    </citation>
    <scope>NUCLEOTIDE SEQUENCE [LARGE SCALE GENOMIC DNA]</scope>
    <source>
        <strain evidence="3">JCM 11756</strain>
    </source>
</reference>
<feature type="transmembrane region" description="Helical" evidence="1">
    <location>
        <begin position="31"/>
        <end position="50"/>
    </location>
</feature>
<organism evidence="2 3">
    <name type="scientific">Streptomyces thermospinosisporus</name>
    <dbReference type="NCBI Taxonomy" id="161482"/>
    <lineage>
        <taxon>Bacteria</taxon>
        <taxon>Bacillati</taxon>
        <taxon>Actinomycetota</taxon>
        <taxon>Actinomycetes</taxon>
        <taxon>Kitasatosporales</taxon>
        <taxon>Streptomycetaceae</taxon>
        <taxon>Streptomyces</taxon>
    </lineage>
</organism>
<proteinExistence type="predicted"/>
<dbReference type="Proteomes" id="UP001500973">
    <property type="component" value="Unassembled WGS sequence"/>
</dbReference>
<keyword evidence="1" id="KW-1133">Transmembrane helix</keyword>
<protein>
    <recommendedName>
        <fullName evidence="4">MFS transporter</fullName>
    </recommendedName>
</protein>
<accession>A0ABP4J7B1</accession>
<evidence type="ECO:0000256" key="1">
    <source>
        <dbReference type="SAM" id="Phobius"/>
    </source>
</evidence>
<sequence length="66" mass="7047">MWRHGVPVREGAAPSPRVPWLDSGFCGTGPGVFNAYVIAFGGLLLLGGRLSDLFGARKIFNTGWPC</sequence>
<evidence type="ECO:0000313" key="3">
    <source>
        <dbReference type="Proteomes" id="UP001500973"/>
    </source>
</evidence>